<dbReference type="EMBL" id="PDJC01000001">
    <property type="protein sequence ID" value="PFG17074.1"/>
    <property type="molecule type" value="Genomic_DNA"/>
</dbReference>
<dbReference type="RefSeq" id="WP_098460540.1">
    <property type="nucleotide sequence ID" value="NZ_PDJC01000001.1"/>
</dbReference>
<gene>
    <name evidence="3" type="ORF">ATK74_1634</name>
</gene>
<proteinExistence type="predicted"/>
<sequence>MAKRTRKPTAGKPSGPVAPDVAEPTPAPVPVQREFFFLPDVEPEPVEAEELHELMKLWRHGRATRTLGQAISDGYVTVFTILMLGAMITSGVLSAQQGMAGCTTGACASSRLLLPTAVLLGNYAVVLGLARLFGPVLVSAAEGSWLLDAPLDRRRLLSGRLVVPLVAAFLFPGLITGLVAGLTGMDWPAVGIWTLAAAAGSAALVAFSAAQQASERSRLLMLLQNLTGAAALAVIALVVAVAADKVPAEALSGIDAARWVFLGVAVAALAAGTFWLILALRRLDQLRRTRLASGGALVSGMQGAMFALDFGLIRDILVERRAAAIGHVRPTRGRGLGLTALIWRDAERLRRNPKMFIGLAVSLFVPYAVDALRLSQLNPLISGLALVAAMIPFLGSLRVLSRTGGLARGLPFKTASLRTASMAVPAAVALLWALAAVPAFVGVAGTGADRSLEDGLIAALITGAAGLLGGVRWVTAKRVDFGAPMVATQNGAVPPALIFNLLRGIDMVALICAPVILGWPAYWSALLIVVTFVGLRGSFNVEDLRTEAEAAQRELDSAKTERTKTKVPPPRR</sequence>
<feature type="transmembrane region" description="Helical" evidence="2">
    <location>
        <begin position="422"/>
        <end position="444"/>
    </location>
</feature>
<comment type="caution">
    <text evidence="3">The sequence shown here is derived from an EMBL/GenBank/DDBJ whole genome shotgun (WGS) entry which is preliminary data.</text>
</comment>
<protein>
    <submittedName>
        <fullName evidence="3">Uncharacterized protein</fullName>
    </submittedName>
</protein>
<keyword evidence="4" id="KW-1185">Reference proteome</keyword>
<evidence type="ECO:0000256" key="2">
    <source>
        <dbReference type="SAM" id="Phobius"/>
    </source>
</evidence>
<accession>A0A2A9CRL8</accession>
<dbReference type="InterPro" id="IPR046264">
    <property type="entry name" value="DUF6297"/>
</dbReference>
<feature type="compositionally biased region" description="Basic and acidic residues" evidence="1">
    <location>
        <begin position="552"/>
        <end position="564"/>
    </location>
</feature>
<feature type="transmembrane region" description="Helical" evidence="2">
    <location>
        <begin position="456"/>
        <end position="475"/>
    </location>
</feature>
<feature type="transmembrane region" description="Helical" evidence="2">
    <location>
        <begin position="74"/>
        <end position="93"/>
    </location>
</feature>
<keyword evidence="2" id="KW-0472">Membrane</keyword>
<feature type="region of interest" description="Disordered" evidence="1">
    <location>
        <begin position="1"/>
        <end position="26"/>
    </location>
</feature>
<dbReference type="Proteomes" id="UP000226079">
    <property type="component" value="Unassembled WGS sequence"/>
</dbReference>
<dbReference type="AlphaFoldDB" id="A0A2A9CRL8"/>
<dbReference type="OrthoDB" id="3725302at2"/>
<feature type="transmembrane region" description="Helical" evidence="2">
    <location>
        <begin position="161"/>
        <end position="184"/>
    </location>
</feature>
<keyword evidence="2" id="KW-0812">Transmembrane</keyword>
<feature type="region of interest" description="Disordered" evidence="1">
    <location>
        <begin position="552"/>
        <end position="572"/>
    </location>
</feature>
<name>A0A2A9CRL8_9ACTN</name>
<reference evidence="3 4" key="1">
    <citation type="submission" date="2017-10" db="EMBL/GenBank/DDBJ databases">
        <title>Sequencing the genomes of 1000 actinobacteria strains.</title>
        <authorList>
            <person name="Klenk H.-P."/>
        </authorList>
    </citation>
    <scope>NUCLEOTIDE SEQUENCE [LARGE SCALE GENOMIC DNA]</scope>
    <source>
        <strain evidence="3 4">DSM 15597</strain>
    </source>
</reference>
<evidence type="ECO:0000313" key="4">
    <source>
        <dbReference type="Proteomes" id="UP000226079"/>
    </source>
</evidence>
<keyword evidence="2" id="KW-1133">Transmembrane helix</keyword>
<feature type="transmembrane region" description="Helical" evidence="2">
    <location>
        <begin position="190"/>
        <end position="210"/>
    </location>
</feature>
<feature type="transmembrane region" description="Helical" evidence="2">
    <location>
        <begin position="356"/>
        <end position="374"/>
    </location>
</feature>
<feature type="transmembrane region" description="Helical" evidence="2">
    <location>
        <begin position="113"/>
        <end position="140"/>
    </location>
</feature>
<organism evidence="3 4">
    <name type="scientific">Propionicimonas paludicola</name>
    <dbReference type="NCBI Taxonomy" id="185243"/>
    <lineage>
        <taxon>Bacteria</taxon>
        <taxon>Bacillati</taxon>
        <taxon>Actinomycetota</taxon>
        <taxon>Actinomycetes</taxon>
        <taxon>Propionibacteriales</taxon>
        <taxon>Nocardioidaceae</taxon>
        <taxon>Propionicimonas</taxon>
    </lineage>
</organism>
<evidence type="ECO:0000313" key="3">
    <source>
        <dbReference type="EMBL" id="PFG17074.1"/>
    </source>
</evidence>
<feature type="transmembrane region" description="Helical" evidence="2">
    <location>
        <begin position="380"/>
        <end position="401"/>
    </location>
</feature>
<dbReference type="Pfam" id="PF19814">
    <property type="entry name" value="DUF6297"/>
    <property type="match status" value="1"/>
</dbReference>
<feature type="transmembrane region" description="Helical" evidence="2">
    <location>
        <begin position="222"/>
        <end position="243"/>
    </location>
</feature>
<evidence type="ECO:0000256" key="1">
    <source>
        <dbReference type="SAM" id="MobiDB-lite"/>
    </source>
</evidence>
<feature type="transmembrane region" description="Helical" evidence="2">
    <location>
        <begin position="259"/>
        <end position="280"/>
    </location>
</feature>